<dbReference type="SMART" id="SM00317">
    <property type="entry name" value="SET"/>
    <property type="match status" value="1"/>
</dbReference>
<feature type="region of interest" description="Disordered" evidence="8">
    <location>
        <begin position="803"/>
        <end position="834"/>
    </location>
</feature>
<feature type="region of interest" description="Disordered" evidence="8">
    <location>
        <begin position="244"/>
        <end position="277"/>
    </location>
</feature>
<feature type="region of interest" description="Disordered" evidence="8">
    <location>
        <begin position="109"/>
        <end position="134"/>
    </location>
</feature>
<keyword evidence="7" id="KW-0539">Nucleus</keyword>
<dbReference type="GO" id="GO:0042054">
    <property type="term" value="F:histone methyltransferase activity"/>
    <property type="evidence" value="ECO:0007669"/>
    <property type="project" value="InterPro"/>
</dbReference>
<dbReference type="GO" id="GO:0005694">
    <property type="term" value="C:chromosome"/>
    <property type="evidence" value="ECO:0007669"/>
    <property type="project" value="UniProtKB-SubCell"/>
</dbReference>
<feature type="compositionally biased region" description="Low complexity" evidence="8">
    <location>
        <begin position="1199"/>
        <end position="1210"/>
    </location>
</feature>
<feature type="region of interest" description="Disordered" evidence="8">
    <location>
        <begin position="594"/>
        <end position="690"/>
    </location>
</feature>
<dbReference type="STRING" id="109895.A0A507DUS0"/>
<dbReference type="InterPro" id="IPR006560">
    <property type="entry name" value="AWS_dom"/>
</dbReference>
<dbReference type="InterPro" id="IPR003616">
    <property type="entry name" value="Post-SET_dom"/>
</dbReference>
<feature type="domain" description="AWS" evidence="11">
    <location>
        <begin position="395"/>
        <end position="445"/>
    </location>
</feature>
<dbReference type="AlphaFoldDB" id="A0A507DUS0"/>
<feature type="compositionally biased region" description="Polar residues" evidence="8">
    <location>
        <begin position="949"/>
        <end position="974"/>
    </location>
</feature>
<feature type="region of interest" description="Disordered" evidence="8">
    <location>
        <begin position="1"/>
        <end position="44"/>
    </location>
</feature>
<keyword evidence="6" id="KW-0949">S-adenosyl-L-methionine</keyword>
<evidence type="ECO:0000259" key="9">
    <source>
        <dbReference type="PROSITE" id="PS50280"/>
    </source>
</evidence>
<feature type="compositionally biased region" description="Basic and acidic residues" evidence="8">
    <location>
        <begin position="995"/>
        <end position="1004"/>
    </location>
</feature>
<evidence type="ECO:0000259" key="10">
    <source>
        <dbReference type="PROSITE" id="PS50868"/>
    </source>
</evidence>
<evidence type="ECO:0000313" key="12">
    <source>
        <dbReference type="EMBL" id="TPX55499.1"/>
    </source>
</evidence>
<evidence type="ECO:0000256" key="3">
    <source>
        <dbReference type="ARBA" id="ARBA00022454"/>
    </source>
</evidence>
<protein>
    <submittedName>
        <fullName evidence="12">Histone-lysine N-methyltransferase</fullName>
    </submittedName>
</protein>
<feature type="region of interest" description="Disordered" evidence="8">
    <location>
        <begin position="1102"/>
        <end position="1229"/>
    </location>
</feature>
<evidence type="ECO:0000256" key="7">
    <source>
        <dbReference type="ARBA" id="ARBA00023242"/>
    </source>
</evidence>
<comment type="subcellular location">
    <subcellularLocation>
        <location evidence="2">Chromosome</location>
    </subcellularLocation>
    <subcellularLocation>
        <location evidence="1">Nucleus</location>
    </subcellularLocation>
</comment>
<feature type="domain" description="SET" evidence="9">
    <location>
        <begin position="448"/>
        <end position="564"/>
    </location>
</feature>
<dbReference type="InterPro" id="IPR046341">
    <property type="entry name" value="SET_dom_sf"/>
</dbReference>
<feature type="compositionally biased region" description="Basic residues" evidence="8">
    <location>
        <begin position="605"/>
        <end position="621"/>
    </location>
</feature>
<evidence type="ECO:0000259" key="11">
    <source>
        <dbReference type="PROSITE" id="PS51215"/>
    </source>
</evidence>
<feature type="compositionally biased region" description="Polar residues" evidence="8">
    <location>
        <begin position="670"/>
        <end position="684"/>
    </location>
</feature>
<feature type="compositionally biased region" description="Basic and acidic residues" evidence="8">
    <location>
        <begin position="868"/>
        <end position="881"/>
    </location>
</feature>
<keyword evidence="3" id="KW-0158">Chromosome</keyword>
<evidence type="ECO:0000256" key="5">
    <source>
        <dbReference type="ARBA" id="ARBA00022679"/>
    </source>
</evidence>
<dbReference type="SMART" id="SM00570">
    <property type="entry name" value="AWS"/>
    <property type="match status" value="1"/>
</dbReference>
<feature type="compositionally biased region" description="Basic and acidic residues" evidence="8">
    <location>
        <begin position="889"/>
        <end position="905"/>
    </location>
</feature>
<feature type="compositionally biased region" description="Pro residues" evidence="8">
    <location>
        <begin position="261"/>
        <end position="271"/>
    </location>
</feature>
<evidence type="ECO:0000256" key="6">
    <source>
        <dbReference type="ARBA" id="ARBA00022691"/>
    </source>
</evidence>
<dbReference type="Gene3D" id="2.170.270.10">
    <property type="entry name" value="SET domain"/>
    <property type="match status" value="1"/>
</dbReference>
<feature type="compositionally biased region" description="Acidic residues" evidence="8">
    <location>
        <begin position="810"/>
        <end position="834"/>
    </location>
</feature>
<organism evidence="12 13">
    <name type="scientific">Powellomyces hirtus</name>
    <dbReference type="NCBI Taxonomy" id="109895"/>
    <lineage>
        <taxon>Eukaryota</taxon>
        <taxon>Fungi</taxon>
        <taxon>Fungi incertae sedis</taxon>
        <taxon>Chytridiomycota</taxon>
        <taxon>Chytridiomycota incertae sedis</taxon>
        <taxon>Chytridiomycetes</taxon>
        <taxon>Spizellomycetales</taxon>
        <taxon>Powellomycetaceae</taxon>
        <taxon>Powellomyces</taxon>
    </lineage>
</organism>
<keyword evidence="4 12" id="KW-0489">Methyltransferase</keyword>
<feature type="compositionally biased region" description="Basic and acidic residues" evidence="8">
    <location>
        <begin position="122"/>
        <end position="133"/>
    </location>
</feature>
<gene>
    <name evidence="12" type="ORF">PhCBS80983_g05274</name>
</gene>
<keyword evidence="13" id="KW-1185">Reference proteome</keyword>
<feature type="compositionally biased region" description="Low complexity" evidence="8">
    <location>
        <begin position="1102"/>
        <end position="1114"/>
    </location>
</feature>
<sequence length="1229" mass="135010">MRITRSSLPSVAGCVNAATGDTGETASSSTPIDSRTRTLRTNRSATSIELLESAKASEAGGKKAKTVRSRCALLSEDIVVPVEKQSTLDEHKEEADDEESTMPLRKRLRSSLSGSTLPVHPVKNDARKTKSEKNNSFATRKVEVISPVAAADAADPPDSSSRSQIRNFFQSALPALFEDPINSANDKRSKHPNLGTCLLEHNLVQLLDAGAIPASGRRPTMRSTKTRKLDDLPIALQEWLSPASNHTAARKVRTAAKRQKPPQPPRPPRPPGAYARDAEKRWAGPPLLEELYTKKTYLCAGLYSSAYKTAMPSQSISTNSTSTTKAPVLPLPMYYGLTLLSTQVDFTLPFDLFTYANLAPGGVQAVYAQNPQKPPSHFQKISKNIFVDRRPAKCKETAVCHCEIPTDGSSACIENCLNRCMMIECNPETCPAAEKCANQRFRNRESVDGIQVVWTSGRGYGLRSTTRIPPSTLVLEYRGEIISQETCLDRMHDMYANLENYYFLNYARGEVIDACRKGTDARFVNHSCEPNCHIEKWMVDGEFAVGLFATKTIEPGQELTYDYRFESFGPMQRCLCGAETCRGFIGVNKKVEVQKPAAPPSTLRNGRKSKRKGNAPTRKTRTATTQPPSAPILPSSVPSYCDSAPSESPSSSAASSPARSTATSSPPHPQQQNLSMVQEQQQSQRKTHKGRPYVLEREFWLAKHRQQTLLASYKNVVKNRQLYSTMRMFLVRCVLKGAVGLVPSSLARRMTMTIPPTPKQPVVERSTESLSPAVHRLRITRRNRTLDDLVSDLWTRAACADPRWSSVPDTAEDTEEEEGQAEEQEEDVCREETNEIETIDLVAAEVGTRDAGAEDELLDMPPQTPARTKAEGAPSKDEGRVTRASARRKSGECDRDTQKVGERKLAPRCKRGAPTTTTTSPTDPPLSDDHDGGESDENQRQAPSRPHRQSTVAHTYSSALRWTRSAASAPSPVTGSPEAAGAAPATKPPTRTRQQQKEGPEHEAGGVGTMEVEPRRTSSRFSHVAKRFEEMEARPSSGRGRSDMGASVALRSGRKTVAPIKTNNSNIGEKTRKLTNTTLHTGELPTGFHQNKTVTTILRHTTTTTTTTHITTTTGQDDHRDERHTRSRTAGQAGANTKLGSRKRGRDEHEDDKDEEEQNESAGRGGADKRAVNGKPSTKKGEDAGNQEQHPYPHPPDPTTTHGTTLTTTTTKRKALAQLEQPARPSRLR</sequence>
<dbReference type="PANTHER" id="PTHR22884">
    <property type="entry name" value="SET DOMAIN PROTEINS"/>
    <property type="match status" value="1"/>
</dbReference>
<feature type="compositionally biased region" description="Acidic residues" evidence="8">
    <location>
        <begin position="1149"/>
        <end position="1159"/>
    </location>
</feature>
<dbReference type="Pfam" id="PF00856">
    <property type="entry name" value="SET"/>
    <property type="match status" value="1"/>
</dbReference>
<dbReference type="PROSITE" id="PS51215">
    <property type="entry name" value="AWS"/>
    <property type="match status" value="1"/>
</dbReference>
<dbReference type="SUPFAM" id="SSF82199">
    <property type="entry name" value="SET domain"/>
    <property type="match status" value="1"/>
</dbReference>
<accession>A0A507DUS0</accession>
<reference evidence="12 13" key="1">
    <citation type="journal article" date="2019" name="Sci. Rep.">
        <title>Comparative genomics of chytrid fungi reveal insights into the obligate biotrophic and pathogenic lifestyle of Synchytrium endobioticum.</title>
        <authorList>
            <person name="van de Vossenberg B.T.L.H."/>
            <person name="Warris S."/>
            <person name="Nguyen H.D.T."/>
            <person name="van Gent-Pelzer M.P.E."/>
            <person name="Joly D.L."/>
            <person name="van de Geest H.C."/>
            <person name="Bonants P.J.M."/>
            <person name="Smith D.S."/>
            <person name="Levesque C.A."/>
            <person name="van der Lee T.A.J."/>
        </authorList>
    </citation>
    <scope>NUCLEOTIDE SEQUENCE [LARGE SCALE GENOMIC DNA]</scope>
    <source>
        <strain evidence="12 13">CBS 809.83</strain>
    </source>
</reference>
<feature type="compositionally biased region" description="Basic and acidic residues" evidence="8">
    <location>
        <begin position="927"/>
        <end position="939"/>
    </location>
</feature>
<evidence type="ECO:0000313" key="13">
    <source>
        <dbReference type="Proteomes" id="UP000318582"/>
    </source>
</evidence>
<dbReference type="Pfam" id="PF17907">
    <property type="entry name" value="AWS"/>
    <property type="match status" value="1"/>
</dbReference>
<feature type="compositionally biased region" description="Polar residues" evidence="8">
    <location>
        <begin position="1128"/>
        <end position="1139"/>
    </location>
</feature>
<name>A0A507DUS0_9FUNG</name>
<dbReference type="GO" id="GO:0032259">
    <property type="term" value="P:methylation"/>
    <property type="evidence" value="ECO:0007669"/>
    <property type="project" value="UniProtKB-KW"/>
</dbReference>
<dbReference type="InterPro" id="IPR050777">
    <property type="entry name" value="SET2_Histone-Lys_MeTrsfase"/>
</dbReference>
<keyword evidence="5 12" id="KW-0808">Transferase</keyword>
<dbReference type="Proteomes" id="UP000318582">
    <property type="component" value="Unassembled WGS sequence"/>
</dbReference>
<dbReference type="PROSITE" id="PS50280">
    <property type="entry name" value="SET"/>
    <property type="match status" value="1"/>
</dbReference>
<evidence type="ECO:0000256" key="1">
    <source>
        <dbReference type="ARBA" id="ARBA00004123"/>
    </source>
</evidence>
<feature type="compositionally biased region" description="Polar residues" evidence="8">
    <location>
        <begin position="22"/>
        <end position="44"/>
    </location>
</feature>
<feature type="domain" description="Post-SET" evidence="10">
    <location>
        <begin position="570"/>
        <end position="586"/>
    </location>
</feature>
<dbReference type="GO" id="GO:0005634">
    <property type="term" value="C:nucleus"/>
    <property type="evidence" value="ECO:0007669"/>
    <property type="project" value="UniProtKB-SubCell"/>
</dbReference>
<dbReference type="InterPro" id="IPR001214">
    <property type="entry name" value="SET_dom"/>
</dbReference>
<feature type="region of interest" description="Disordered" evidence="8">
    <location>
        <begin position="854"/>
        <end position="1020"/>
    </location>
</feature>
<comment type="caution">
    <text evidence="12">The sequence shown here is derived from an EMBL/GenBank/DDBJ whole genome shotgun (WGS) entry which is preliminary data.</text>
</comment>
<feature type="compositionally biased region" description="Low complexity" evidence="8">
    <location>
        <begin position="643"/>
        <end position="665"/>
    </location>
</feature>
<dbReference type="PROSITE" id="PS50868">
    <property type="entry name" value="POST_SET"/>
    <property type="match status" value="1"/>
</dbReference>
<feature type="compositionally biased region" description="Basic residues" evidence="8">
    <location>
        <begin position="248"/>
        <end position="260"/>
    </location>
</feature>
<dbReference type="EMBL" id="QEAQ01000107">
    <property type="protein sequence ID" value="TPX55499.1"/>
    <property type="molecule type" value="Genomic_DNA"/>
</dbReference>
<evidence type="ECO:0000256" key="2">
    <source>
        <dbReference type="ARBA" id="ARBA00004286"/>
    </source>
</evidence>
<evidence type="ECO:0000256" key="8">
    <source>
        <dbReference type="SAM" id="MobiDB-lite"/>
    </source>
</evidence>
<evidence type="ECO:0000256" key="4">
    <source>
        <dbReference type="ARBA" id="ARBA00022603"/>
    </source>
</evidence>
<proteinExistence type="predicted"/>
<feature type="compositionally biased region" description="Low complexity" evidence="8">
    <location>
        <begin position="982"/>
        <end position="993"/>
    </location>
</feature>